<feature type="region of interest" description="Disordered" evidence="1">
    <location>
        <begin position="259"/>
        <end position="349"/>
    </location>
</feature>
<dbReference type="PANTHER" id="PTHR13526">
    <property type="entry name" value="TRANSCRIPTION FACTOR SPT20 HOMOLOG"/>
    <property type="match status" value="1"/>
</dbReference>
<dbReference type="Pfam" id="PF12090">
    <property type="entry name" value="Spt20_SEP"/>
    <property type="match status" value="1"/>
</dbReference>
<dbReference type="GO" id="GO:0003712">
    <property type="term" value="F:transcription coregulator activity"/>
    <property type="evidence" value="ECO:0007669"/>
    <property type="project" value="InterPro"/>
</dbReference>
<dbReference type="InterPro" id="IPR046468">
    <property type="entry name" value="Spt20-like_SEP"/>
</dbReference>
<dbReference type="OrthoDB" id="1932706at2759"/>
<dbReference type="AlphaFoldDB" id="A0A0C9YLW3"/>
<evidence type="ECO:0000313" key="4">
    <source>
        <dbReference type="Proteomes" id="UP000054018"/>
    </source>
</evidence>
<proteinExistence type="predicted"/>
<dbReference type="STRING" id="765257.A0A0C9YLW3"/>
<keyword evidence="4" id="KW-1185">Reference proteome</keyword>
<name>A0A0C9YLW3_9AGAM</name>
<dbReference type="HOGENOM" id="CLU_019099_0_0_1"/>
<accession>A0A0C9YLW3</accession>
<dbReference type="EMBL" id="KN833821">
    <property type="protein sequence ID" value="KIK17721.1"/>
    <property type="molecule type" value="Genomic_DNA"/>
</dbReference>
<gene>
    <name evidence="3" type="ORF">PISMIDRAFT_30644</name>
</gene>
<evidence type="ECO:0000313" key="3">
    <source>
        <dbReference type="EMBL" id="KIK17721.1"/>
    </source>
</evidence>
<evidence type="ECO:0000256" key="1">
    <source>
        <dbReference type="SAM" id="MobiDB-lite"/>
    </source>
</evidence>
<feature type="compositionally biased region" description="Low complexity" evidence="1">
    <location>
        <begin position="302"/>
        <end position="312"/>
    </location>
</feature>
<feature type="domain" description="Spt20-like SEP" evidence="2">
    <location>
        <begin position="19"/>
        <end position="161"/>
    </location>
</feature>
<sequence length="539" mass="59711">MTGYNITRSAEELLGKYESSPPSFSIHLYPDHWTLNNGPKFLYNSPVASFLDDVRAHRIPVDFIELFDSVHVPFYDGCMIVELLDYRPKRAKDPLPEKPESSRITLNPSDETLWTDLCLISQRHGSKFTDLDVLELEARILLHTAPPLCLDPDPHLTRVANHTLRISTPTVPTSLKRKAAAMTQEEDETEKARRAKIMQFMNPRLNRSHTASYRILETLRRVRENRRAEAQTQLSGFAKLPHTDHRQQSTMHFIQVAPAAPQSKPATPQVGYSTLPAPTPPPQQGTLPQTAQIPQPTPPQPQVQAAQATHPALYAHLQRSNPSQVSQAQIAAQARQQNGRATPQSAVHRSPMVSAQALRNSPVVQSQPLAARSPMPNATALPQQMAQPAMLQPGMAQPTMTQATMAQTVQHPAMTQASQHPLMAQTIQHPTMAPAPYLASYRSLPHAGAVSQHPQVQVHIQGQQGNTAQQMPDGQQPMMMQYVPYFHQYPPGRRIHPWPNLPRGMPNPVNGQVPGMQPGLPPQMQVVQGKTTQAGVPGR</sequence>
<dbReference type="Proteomes" id="UP000054018">
    <property type="component" value="Unassembled WGS sequence"/>
</dbReference>
<protein>
    <recommendedName>
        <fullName evidence="2">Spt20-like SEP domain-containing protein</fullName>
    </recommendedName>
</protein>
<organism evidence="3 4">
    <name type="scientific">Pisolithus microcarpus 441</name>
    <dbReference type="NCBI Taxonomy" id="765257"/>
    <lineage>
        <taxon>Eukaryota</taxon>
        <taxon>Fungi</taxon>
        <taxon>Dikarya</taxon>
        <taxon>Basidiomycota</taxon>
        <taxon>Agaricomycotina</taxon>
        <taxon>Agaricomycetes</taxon>
        <taxon>Agaricomycetidae</taxon>
        <taxon>Boletales</taxon>
        <taxon>Sclerodermatineae</taxon>
        <taxon>Pisolithaceae</taxon>
        <taxon>Pisolithus</taxon>
    </lineage>
</organism>
<reference evidence="4" key="2">
    <citation type="submission" date="2015-01" db="EMBL/GenBank/DDBJ databases">
        <title>Evolutionary Origins and Diversification of the Mycorrhizal Mutualists.</title>
        <authorList>
            <consortium name="DOE Joint Genome Institute"/>
            <consortium name="Mycorrhizal Genomics Consortium"/>
            <person name="Kohler A."/>
            <person name="Kuo A."/>
            <person name="Nagy L.G."/>
            <person name="Floudas D."/>
            <person name="Copeland A."/>
            <person name="Barry K.W."/>
            <person name="Cichocki N."/>
            <person name="Veneault-Fourrey C."/>
            <person name="LaButti K."/>
            <person name="Lindquist E.A."/>
            <person name="Lipzen A."/>
            <person name="Lundell T."/>
            <person name="Morin E."/>
            <person name="Murat C."/>
            <person name="Riley R."/>
            <person name="Ohm R."/>
            <person name="Sun H."/>
            <person name="Tunlid A."/>
            <person name="Henrissat B."/>
            <person name="Grigoriev I.V."/>
            <person name="Hibbett D.S."/>
            <person name="Martin F."/>
        </authorList>
    </citation>
    <scope>NUCLEOTIDE SEQUENCE [LARGE SCALE GENOMIC DNA]</scope>
    <source>
        <strain evidence="4">441</strain>
    </source>
</reference>
<dbReference type="PANTHER" id="PTHR13526:SF8">
    <property type="entry name" value="TRANSCRIPTION FACTOR SPT20 HOMOLOG"/>
    <property type="match status" value="1"/>
</dbReference>
<dbReference type="GO" id="GO:0000124">
    <property type="term" value="C:SAGA complex"/>
    <property type="evidence" value="ECO:0007669"/>
    <property type="project" value="InterPro"/>
</dbReference>
<reference evidence="3 4" key="1">
    <citation type="submission" date="2014-04" db="EMBL/GenBank/DDBJ databases">
        <authorList>
            <consortium name="DOE Joint Genome Institute"/>
            <person name="Kuo A."/>
            <person name="Kohler A."/>
            <person name="Costa M.D."/>
            <person name="Nagy L.G."/>
            <person name="Floudas D."/>
            <person name="Copeland A."/>
            <person name="Barry K.W."/>
            <person name="Cichocki N."/>
            <person name="Veneault-Fourrey C."/>
            <person name="LaButti K."/>
            <person name="Lindquist E.A."/>
            <person name="Lipzen A."/>
            <person name="Lundell T."/>
            <person name="Morin E."/>
            <person name="Murat C."/>
            <person name="Sun H."/>
            <person name="Tunlid A."/>
            <person name="Henrissat B."/>
            <person name="Grigoriev I.V."/>
            <person name="Hibbett D.S."/>
            <person name="Martin F."/>
            <person name="Nordberg H.P."/>
            <person name="Cantor M.N."/>
            <person name="Hua S.X."/>
        </authorList>
    </citation>
    <scope>NUCLEOTIDE SEQUENCE [LARGE SCALE GENOMIC DNA]</scope>
    <source>
        <strain evidence="3 4">441</strain>
    </source>
</reference>
<evidence type="ECO:0000259" key="2">
    <source>
        <dbReference type="Pfam" id="PF12090"/>
    </source>
</evidence>
<dbReference type="GO" id="GO:0006357">
    <property type="term" value="P:regulation of transcription by RNA polymerase II"/>
    <property type="evidence" value="ECO:0007669"/>
    <property type="project" value="TreeGrafter"/>
</dbReference>
<feature type="compositionally biased region" description="Low complexity" evidence="1">
    <location>
        <begin position="284"/>
        <end position="294"/>
    </location>
</feature>
<feature type="compositionally biased region" description="Low complexity" evidence="1">
    <location>
        <begin position="327"/>
        <end position="341"/>
    </location>
</feature>
<dbReference type="InterPro" id="IPR021950">
    <property type="entry name" value="Spt20"/>
</dbReference>